<dbReference type="Pfam" id="PF26109">
    <property type="entry name" value="WHD_BrxR"/>
    <property type="match status" value="1"/>
</dbReference>
<accession>A0AAC9NTF3</accession>
<gene>
    <name evidence="2" type="ORF">BM524_19475</name>
</gene>
<name>A0AAC9NTF3_9ALTE</name>
<evidence type="ECO:0000313" key="2">
    <source>
        <dbReference type="EMBL" id="APD92103.1"/>
    </source>
</evidence>
<keyword evidence="2" id="KW-0614">Plasmid</keyword>
<sequence length="204" mass="22687">MKNIRTIRLIAIEAILVGGNASLSREKLMKMTGVGPAQVTRTIREYRDLFPDNLKFGTAKHYEPTDAFAPSLLSESALKDLKEKGETAHLYQALERTAKFDVLDAFIDAQLVLKREVVRDDFEKLFGAPPATVTRAIRRARERTGKELKFDSVSGAFKLVGVLKKSVRLLKEDSDASTFMGDVVTLIEANAFAERKLSELAELA</sequence>
<organism evidence="2 3">
    <name type="scientific">Alteromonas mediterranea</name>
    <dbReference type="NCBI Taxonomy" id="314275"/>
    <lineage>
        <taxon>Bacteria</taxon>
        <taxon>Pseudomonadati</taxon>
        <taxon>Pseudomonadota</taxon>
        <taxon>Gammaproteobacteria</taxon>
        <taxon>Alteromonadales</taxon>
        <taxon>Alteromonadaceae</taxon>
        <taxon>Alteromonas/Salinimonas group</taxon>
        <taxon>Alteromonas</taxon>
    </lineage>
</organism>
<geneLocation type="plasmid" evidence="3">
    <name>pamcp48-600</name>
</geneLocation>
<dbReference type="InterPro" id="IPR059019">
    <property type="entry name" value="WHD_CapW"/>
</dbReference>
<feature type="domain" description="DNA-binding transcriptional repressor CapW winged helix-turn-helix" evidence="1">
    <location>
        <begin position="8"/>
        <end position="77"/>
    </location>
</feature>
<reference evidence="2 3" key="1">
    <citation type="submission" date="2016-11" db="EMBL/GenBank/DDBJ databases">
        <title>Networking in microbes: conjugative elements and plasmids in the genus Alteromonas.</title>
        <authorList>
            <person name="Lopez-Perez M."/>
            <person name="Ramon-Marco N."/>
            <person name="Rodriguez-Valera F."/>
        </authorList>
    </citation>
    <scope>NUCLEOTIDE SEQUENCE [LARGE SCALE GENOMIC DNA]</scope>
    <source>
        <strain evidence="2 3">CP48</strain>
        <plasmid evidence="3">pamcp48-600</plasmid>
    </source>
</reference>
<protein>
    <recommendedName>
        <fullName evidence="1">DNA-binding transcriptional repressor CapW winged helix-turn-helix domain-containing protein</fullName>
    </recommendedName>
</protein>
<evidence type="ECO:0000259" key="1">
    <source>
        <dbReference type="Pfam" id="PF26109"/>
    </source>
</evidence>
<evidence type="ECO:0000313" key="3">
    <source>
        <dbReference type="Proteomes" id="UP000182101"/>
    </source>
</evidence>
<dbReference type="Proteomes" id="UP000182101">
    <property type="component" value="Plasmid pAMCP48-600"/>
</dbReference>
<dbReference type="RefSeq" id="WP_071960713.1">
    <property type="nucleotide sequence ID" value="NZ_CP018025.1"/>
</dbReference>
<dbReference type="EMBL" id="CP018025">
    <property type="protein sequence ID" value="APD92103.1"/>
    <property type="molecule type" value="Genomic_DNA"/>
</dbReference>
<proteinExistence type="predicted"/>
<dbReference type="AlphaFoldDB" id="A0AAC9NTF3"/>